<comment type="caution">
    <text evidence="9">The sequence shown here is derived from an EMBL/GenBank/DDBJ whole genome shotgun (WGS) entry which is preliminary data.</text>
</comment>
<accession>A0A9N8N020</accession>
<dbReference type="AlphaFoldDB" id="A0A9N8N020"/>
<dbReference type="GO" id="GO:0050660">
    <property type="term" value="F:flavin adenine dinucleotide binding"/>
    <property type="evidence" value="ECO:0007669"/>
    <property type="project" value="InterPro"/>
</dbReference>
<dbReference type="PIRSF" id="PIRSF000137">
    <property type="entry name" value="Alcohol_oxidase"/>
    <property type="match status" value="1"/>
</dbReference>
<dbReference type="RefSeq" id="WP_201139083.1">
    <property type="nucleotide sequence ID" value="NZ_CAJNAS010000008.1"/>
</dbReference>
<organism evidence="9 10">
    <name type="scientific">Paraburkholderia domus</name>
    <dbReference type="NCBI Taxonomy" id="2793075"/>
    <lineage>
        <taxon>Bacteria</taxon>
        <taxon>Pseudomonadati</taxon>
        <taxon>Pseudomonadota</taxon>
        <taxon>Betaproteobacteria</taxon>
        <taxon>Burkholderiales</taxon>
        <taxon>Burkholderiaceae</taxon>
        <taxon>Paraburkholderia</taxon>
    </lineage>
</organism>
<reference evidence="9" key="1">
    <citation type="submission" date="2021-02" db="EMBL/GenBank/DDBJ databases">
        <authorList>
            <person name="Vanwijnsberghe S."/>
        </authorList>
    </citation>
    <scope>NUCLEOTIDE SEQUENCE</scope>
    <source>
        <strain evidence="9">R-70211</strain>
    </source>
</reference>
<evidence type="ECO:0000256" key="5">
    <source>
        <dbReference type="PIRSR" id="PIRSR000137-2"/>
    </source>
</evidence>
<comment type="cofactor">
    <cofactor evidence="1 5">
        <name>FAD</name>
        <dbReference type="ChEBI" id="CHEBI:57692"/>
    </cofactor>
</comment>
<gene>
    <name evidence="9" type="ORF">R70211_03300</name>
</gene>
<dbReference type="PANTHER" id="PTHR11552:SF147">
    <property type="entry name" value="CHOLINE DEHYDROGENASE, MITOCHONDRIAL"/>
    <property type="match status" value="1"/>
</dbReference>
<keyword evidence="3 6" id="KW-0285">Flavoprotein</keyword>
<dbReference type="InterPro" id="IPR000172">
    <property type="entry name" value="GMC_OxRdtase_N"/>
</dbReference>
<evidence type="ECO:0000259" key="7">
    <source>
        <dbReference type="PROSITE" id="PS00623"/>
    </source>
</evidence>
<keyword evidence="4 5" id="KW-0274">FAD</keyword>
<dbReference type="InterPro" id="IPR007867">
    <property type="entry name" value="GMC_OxRtase_C"/>
</dbReference>
<dbReference type="EMBL" id="CAJNAS010000008">
    <property type="protein sequence ID" value="CAE6901102.1"/>
    <property type="molecule type" value="Genomic_DNA"/>
</dbReference>
<dbReference type="EC" id="1.1.3.47" evidence="9"/>
<sequence length="587" mass="63041">MPATSPSEHFDYIIVGGGSAGCVLASRLSAKAANRVLLCEAGADISLDNVPPAILDSYPGTAYLNPDYIWPELQATTVRIDGVAGRARKYEQARILGGGSSINGQFFNRGAPSDYDAWEAHGARGWDWQSVLPIFKRMETDIDFHDALHGTDGPIRVRRIFPEQWSGHARAVAAALEAQGYDYLPDQNGEFRDGYFPIAISNFNERRVSVATAYLDAATRSLPNLTIRTGTEVASLVFDGTRCTGVVIQEGDKGKRVSGGEIIVSSGAIGSPALLLRSGIGPVAHLRDLGIDIVAGLPGVGRNLMEHPSIALASFIDDGARINDVTRHHIRVGARYSSKIGGAPQGDMLILGVTKTSWHAVGRRIGTLLNYVNNPFSKRGEVTLQSRDWRVRPNVALNLLDDERDLDRLVDGFQRMALLQASASMQAVTKDPFPASYSEKVRQVAMLSAKNRFITDVLAKLLDGPAPLRSFLMRRVVAGGPTLDELLTDDKALRAFIRSACVGVWHASCTCRMGAADDPLAVTDEFARVRGVAGLRVVDASIFPVVPGANTNAPTIMVAEKIADGLLSMQSDGGAIAAANVFSRNDP</sequence>
<feature type="binding site" evidence="5">
    <location>
        <position position="233"/>
    </location>
    <ligand>
        <name>FAD</name>
        <dbReference type="ChEBI" id="CHEBI:57692"/>
    </ligand>
</feature>
<dbReference type="Gene3D" id="3.50.50.60">
    <property type="entry name" value="FAD/NAD(P)-binding domain"/>
    <property type="match status" value="1"/>
</dbReference>
<dbReference type="InterPro" id="IPR012132">
    <property type="entry name" value="GMC_OxRdtase"/>
</dbReference>
<evidence type="ECO:0000256" key="4">
    <source>
        <dbReference type="ARBA" id="ARBA00022827"/>
    </source>
</evidence>
<dbReference type="SUPFAM" id="SSF51905">
    <property type="entry name" value="FAD/NAD(P)-binding domain"/>
    <property type="match status" value="1"/>
</dbReference>
<keyword evidence="10" id="KW-1185">Reference proteome</keyword>
<feature type="domain" description="Glucose-methanol-choline oxidoreductase N-terminal" evidence="7">
    <location>
        <begin position="93"/>
        <end position="116"/>
    </location>
</feature>
<keyword evidence="9" id="KW-0560">Oxidoreductase</keyword>
<protein>
    <submittedName>
        <fullName evidence="9">5-(Hydroxymethyl)furfural oxidase</fullName>
        <ecNumber evidence="9">1.1.3.47</ecNumber>
    </submittedName>
</protein>
<name>A0A9N8N020_9BURK</name>
<evidence type="ECO:0000313" key="10">
    <source>
        <dbReference type="Proteomes" id="UP000675121"/>
    </source>
</evidence>
<dbReference type="GO" id="GO:0016614">
    <property type="term" value="F:oxidoreductase activity, acting on CH-OH group of donors"/>
    <property type="evidence" value="ECO:0007669"/>
    <property type="project" value="InterPro"/>
</dbReference>
<dbReference type="Pfam" id="PF05199">
    <property type="entry name" value="GMC_oxred_C"/>
    <property type="match status" value="1"/>
</dbReference>
<comment type="similarity">
    <text evidence="2 6">Belongs to the GMC oxidoreductase family.</text>
</comment>
<dbReference type="PROSITE" id="PS00624">
    <property type="entry name" value="GMC_OXRED_2"/>
    <property type="match status" value="1"/>
</dbReference>
<evidence type="ECO:0000256" key="3">
    <source>
        <dbReference type="ARBA" id="ARBA00022630"/>
    </source>
</evidence>
<feature type="domain" description="Glucose-methanol-choline oxidoreductase N-terminal" evidence="8">
    <location>
        <begin position="267"/>
        <end position="281"/>
    </location>
</feature>
<dbReference type="PANTHER" id="PTHR11552">
    <property type="entry name" value="GLUCOSE-METHANOL-CHOLINE GMC OXIDOREDUCTASE"/>
    <property type="match status" value="1"/>
</dbReference>
<dbReference type="SUPFAM" id="SSF54373">
    <property type="entry name" value="FAD-linked reductases, C-terminal domain"/>
    <property type="match status" value="1"/>
</dbReference>
<evidence type="ECO:0000256" key="2">
    <source>
        <dbReference type="ARBA" id="ARBA00010790"/>
    </source>
</evidence>
<proteinExistence type="inferred from homology"/>
<feature type="binding site" evidence="5">
    <location>
        <begin position="505"/>
        <end position="506"/>
    </location>
    <ligand>
        <name>FAD</name>
        <dbReference type="ChEBI" id="CHEBI:57692"/>
    </ligand>
</feature>
<evidence type="ECO:0000256" key="1">
    <source>
        <dbReference type="ARBA" id="ARBA00001974"/>
    </source>
</evidence>
<evidence type="ECO:0000256" key="6">
    <source>
        <dbReference type="RuleBase" id="RU003968"/>
    </source>
</evidence>
<dbReference type="Proteomes" id="UP000675121">
    <property type="component" value="Unassembled WGS sequence"/>
</dbReference>
<dbReference type="Pfam" id="PF00732">
    <property type="entry name" value="GMC_oxred_N"/>
    <property type="match status" value="1"/>
</dbReference>
<evidence type="ECO:0000259" key="8">
    <source>
        <dbReference type="PROSITE" id="PS00624"/>
    </source>
</evidence>
<dbReference type="InterPro" id="IPR036188">
    <property type="entry name" value="FAD/NAD-bd_sf"/>
</dbReference>
<evidence type="ECO:0000313" key="9">
    <source>
        <dbReference type="EMBL" id="CAE6901102.1"/>
    </source>
</evidence>
<dbReference type="Gene3D" id="3.30.410.40">
    <property type="match status" value="1"/>
</dbReference>
<dbReference type="PROSITE" id="PS00623">
    <property type="entry name" value="GMC_OXRED_1"/>
    <property type="match status" value="1"/>
</dbReference>